<dbReference type="OrthoDB" id="3797063at2759"/>
<protein>
    <submittedName>
        <fullName evidence="2">Uncharacterized protein</fullName>
    </submittedName>
</protein>
<proteinExistence type="predicted"/>
<evidence type="ECO:0000256" key="1">
    <source>
        <dbReference type="SAM" id="SignalP"/>
    </source>
</evidence>
<gene>
    <name evidence="2" type="ORF">BDV96DRAFT_633161</name>
</gene>
<reference evidence="2" key="1">
    <citation type="journal article" date="2020" name="Stud. Mycol.">
        <title>101 Dothideomycetes genomes: a test case for predicting lifestyles and emergence of pathogens.</title>
        <authorList>
            <person name="Haridas S."/>
            <person name="Albert R."/>
            <person name="Binder M."/>
            <person name="Bloem J."/>
            <person name="Labutti K."/>
            <person name="Salamov A."/>
            <person name="Andreopoulos B."/>
            <person name="Baker S."/>
            <person name="Barry K."/>
            <person name="Bills G."/>
            <person name="Bluhm B."/>
            <person name="Cannon C."/>
            <person name="Castanera R."/>
            <person name="Culley D."/>
            <person name="Daum C."/>
            <person name="Ezra D."/>
            <person name="Gonzalez J."/>
            <person name="Henrissat B."/>
            <person name="Kuo A."/>
            <person name="Liang C."/>
            <person name="Lipzen A."/>
            <person name="Lutzoni F."/>
            <person name="Magnuson J."/>
            <person name="Mondo S."/>
            <person name="Nolan M."/>
            <person name="Ohm R."/>
            <person name="Pangilinan J."/>
            <person name="Park H.-J."/>
            <person name="Ramirez L."/>
            <person name="Alfaro M."/>
            <person name="Sun H."/>
            <person name="Tritt A."/>
            <person name="Yoshinaga Y."/>
            <person name="Zwiers L.-H."/>
            <person name="Turgeon B."/>
            <person name="Goodwin S."/>
            <person name="Spatafora J."/>
            <person name="Crous P."/>
            <person name="Grigoriev I."/>
        </authorList>
    </citation>
    <scope>NUCLEOTIDE SEQUENCE</scope>
    <source>
        <strain evidence="2">CBS 627.86</strain>
    </source>
</reference>
<dbReference type="EMBL" id="ML977327">
    <property type="protein sequence ID" value="KAF2113632.1"/>
    <property type="molecule type" value="Genomic_DNA"/>
</dbReference>
<sequence length="202" mass="21681">MKYLGSISFLLLGLTKALPTDLVPGITFASSSLSSCDNGTANTIVKTVDSETGSYQMIHTLDNFEPAQEQEQVQLCLVEYSIGIPSGYRARANKDGINVTGYVHLPNAHTSADFTGSYSFASDPKSVSTSTLLLTGPIDGQFSKWLDPNEQSRVVKSSCDGDVLKSLYELKSTSSDLAEMKAVGEPDNKKWVIAGGVEILKC</sequence>
<evidence type="ECO:0000313" key="3">
    <source>
        <dbReference type="Proteomes" id="UP000799770"/>
    </source>
</evidence>
<dbReference type="AlphaFoldDB" id="A0A6A5Z2G3"/>
<feature type="signal peptide" evidence="1">
    <location>
        <begin position="1"/>
        <end position="17"/>
    </location>
</feature>
<organism evidence="2 3">
    <name type="scientific">Lophiotrema nucula</name>
    <dbReference type="NCBI Taxonomy" id="690887"/>
    <lineage>
        <taxon>Eukaryota</taxon>
        <taxon>Fungi</taxon>
        <taxon>Dikarya</taxon>
        <taxon>Ascomycota</taxon>
        <taxon>Pezizomycotina</taxon>
        <taxon>Dothideomycetes</taxon>
        <taxon>Pleosporomycetidae</taxon>
        <taxon>Pleosporales</taxon>
        <taxon>Lophiotremataceae</taxon>
        <taxon>Lophiotrema</taxon>
    </lineage>
</organism>
<dbReference type="Proteomes" id="UP000799770">
    <property type="component" value="Unassembled WGS sequence"/>
</dbReference>
<keyword evidence="3" id="KW-1185">Reference proteome</keyword>
<keyword evidence="1" id="KW-0732">Signal</keyword>
<feature type="chain" id="PRO_5025443875" evidence="1">
    <location>
        <begin position="18"/>
        <end position="202"/>
    </location>
</feature>
<evidence type="ECO:0000313" key="2">
    <source>
        <dbReference type="EMBL" id="KAF2113632.1"/>
    </source>
</evidence>
<dbReference type="InterPro" id="IPR025649">
    <property type="entry name" value="DUF4360"/>
</dbReference>
<accession>A0A6A5Z2G3</accession>
<name>A0A6A5Z2G3_9PLEO</name>
<dbReference type="Pfam" id="PF14273">
    <property type="entry name" value="DUF4360"/>
    <property type="match status" value="1"/>
</dbReference>